<evidence type="ECO:0000256" key="9">
    <source>
        <dbReference type="ARBA" id="ARBA00025162"/>
    </source>
</evidence>
<dbReference type="FunFam" id="3.40.50.10050:FF:000001">
    <property type="entry name" value="Translation initiation factor IF-2"/>
    <property type="match status" value="1"/>
</dbReference>
<evidence type="ECO:0000256" key="4">
    <source>
        <dbReference type="ARBA" id="ARBA00022490"/>
    </source>
</evidence>
<dbReference type="Pfam" id="PF11987">
    <property type="entry name" value="IF-2"/>
    <property type="match status" value="1"/>
</dbReference>
<evidence type="ECO:0000256" key="7">
    <source>
        <dbReference type="ARBA" id="ARBA00022917"/>
    </source>
</evidence>
<dbReference type="GO" id="GO:0003924">
    <property type="term" value="F:GTPase activity"/>
    <property type="evidence" value="ECO:0007669"/>
    <property type="project" value="UniProtKB-UniRule"/>
</dbReference>
<dbReference type="HAMAP" id="MF_00100_B">
    <property type="entry name" value="IF_2_B"/>
    <property type="match status" value="1"/>
</dbReference>
<evidence type="ECO:0000313" key="18">
    <source>
        <dbReference type="Proteomes" id="UP000663940"/>
    </source>
</evidence>
<dbReference type="PROSITE" id="PS01176">
    <property type="entry name" value="IF2"/>
    <property type="match status" value="1"/>
</dbReference>
<evidence type="ECO:0000256" key="10">
    <source>
        <dbReference type="HAMAP-Rule" id="MF_00100"/>
    </source>
</evidence>
<evidence type="ECO:0000256" key="6">
    <source>
        <dbReference type="ARBA" id="ARBA00022741"/>
    </source>
</evidence>
<dbReference type="PROSITE" id="PS51722">
    <property type="entry name" value="G_TR_2"/>
    <property type="match status" value="1"/>
</dbReference>
<dbReference type="NCBIfam" id="TIGR00487">
    <property type="entry name" value="IF-2"/>
    <property type="match status" value="1"/>
</dbReference>
<dbReference type="InterPro" id="IPR009000">
    <property type="entry name" value="Transl_B-barrel_sf"/>
</dbReference>
<evidence type="ECO:0000256" key="13">
    <source>
        <dbReference type="SAM" id="MobiDB-lite"/>
    </source>
</evidence>
<dbReference type="CDD" id="cd03702">
    <property type="entry name" value="IF2_mtIF2_II"/>
    <property type="match status" value="1"/>
</dbReference>
<dbReference type="InterPro" id="IPR023115">
    <property type="entry name" value="TIF_IF2_dom3"/>
</dbReference>
<proteinExistence type="inferred from homology"/>
<dbReference type="InterPro" id="IPR036925">
    <property type="entry name" value="TIF_IF2_dom3_sf"/>
</dbReference>
<accession>A0AAE6JLK7</accession>
<dbReference type="CDD" id="cd01887">
    <property type="entry name" value="IF2_eIF5B"/>
    <property type="match status" value="1"/>
</dbReference>
<keyword evidence="4 10" id="KW-0963">Cytoplasm</keyword>
<dbReference type="Proteomes" id="UP000663940">
    <property type="component" value="Chromosome"/>
</dbReference>
<evidence type="ECO:0000313" key="15">
    <source>
        <dbReference type="EMBL" id="QEM06990.1"/>
    </source>
</evidence>
<dbReference type="InterPro" id="IPR005225">
    <property type="entry name" value="Small_GTP-bd"/>
</dbReference>
<organism evidence="15 17">
    <name type="scientific">Mucilaginibacter rubeus</name>
    <dbReference type="NCBI Taxonomy" id="2027860"/>
    <lineage>
        <taxon>Bacteria</taxon>
        <taxon>Pseudomonadati</taxon>
        <taxon>Bacteroidota</taxon>
        <taxon>Sphingobacteriia</taxon>
        <taxon>Sphingobacteriales</taxon>
        <taxon>Sphingobacteriaceae</taxon>
        <taxon>Mucilaginibacter</taxon>
    </lineage>
</organism>
<dbReference type="PANTHER" id="PTHR43381">
    <property type="entry name" value="TRANSLATION INITIATION FACTOR IF-2-RELATED"/>
    <property type="match status" value="1"/>
</dbReference>
<dbReference type="EMBL" id="CP071880">
    <property type="protein sequence ID" value="QTE50469.1"/>
    <property type="molecule type" value="Genomic_DNA"/>
</dbReference>
<evidence type="ECO:0000313" key="16">
    <source>
        <dbReference type="EMBL" id="QTE50469.1"/>
    </source>
</evidence>
<keyword evidence="7 10" id="KW-0648">Protein biosynthesis</keyword>
<dbReference type="SUPFAM" id="SSF52156">
    <property type="entry name" value="Initiation factor IF2/eIF5b, domain 3"/>
    <property type="match status" value="1"/>
</dbReference>
<dbReference type="Pfam" id="PF22042">
    <property type="entry name" value="EF-G_D2"/>
    <property type="match status" value="1"/>
</dbReference>
<keyword evidence="6 10" id="KW-0547">Nucleotide-binding</keyword>
<keyword evidence="8 10" id="KW-0342">GTP-binding</keyword>
<dbReference type="InterPro" id="IPR000178">
    <property type="entry name" value="TF_IF2_bacterial-like"/>
</dbReference>
<dbReference type="EMBL" id="CP043451">
    <property type="protein sequence ID" value="QEM06990.1"/>
    <property type="molecule type" value="Genomic_DNA"/>
</dbReference>
<evidence type="ECO:0000256" key="3">
    <source>
        <dbReference type="ARBA" id="ARBA00020675"/>
    </source>
</evidence>
<feature type="domain" description="Tr-type G" evidence="14">
    <location>
        <begin position="532"/>
        <end position="703"/>
    </location>
</feature>
<sequence length="1034" mass="111472">MSEDKSIKLIKAVKELNIGMGTLVDYLATKGYKVDKHPMAKLDNDMYNALLKEFAVDKSIKEEAKQISIGKIRKEEPAAQFPEKPVENRRSRDFENEEILIKNTGHFAQPQVEKPKPAEPAPAAQAPARSDERNDVLPGVKVVGKIDLNNLNAKPQAEKPAEKPAEVVVKQPEPVAQAPAPTPAPAPVEPKVEAPQPVAPVVPEPPKVETPKPAAPVAEAPKAEEPKAPVAEKAPVATPPAAPETPAAPVADDSQEPDVIRAKAERLTGPNIIGKIQLPVNAPKRNPVASSSNSNNNSADHKRKRKRKDNQGNPQQGAGNHPHGQQGGGGNHPQQGQQPSGGGTINPNRPDFRNRTHGAPGNSGPGQGQGGHGSGNRPDFRNNRNNPPQHTGPKEEPSEKDIQDQIKATLARLSGAGKSGKFAQRAKFRRQKRDDVAASAEELAMEQELQSKVLKVTEFVTANELASMMDVSVTQIISTCMSLGMFVSINQRLDAETLSIVADEFGYQVEFVKPQDEEANLDQPDDPADLVTRAPIVTIMGHVDHGKTSLLDFIRKTNVIGGEAGGITQHIGAYEVTLPDNKGKITFLDTPGHEAFTAMRARGAQVTDIVIIVIAADDSVMPQTREAINHAQAAGAPIIFAFNKIDKPGANADKVREQLSAMNILVEEWGGKYQSQEISAKTGLNVDLLLEKVLLEAELLELKANPNKRAVGTVIEAALDKGRGIVTTILVQAGRLKVGDPILAGCYSGRVKALTNERGQRVDSAGPSTPVQVLGMQGAPTAGDKFNALESEVEAREIANKRLQLQREQGLRTQKHITLDEIGRRLAVGNFKELNIIVKGDVDGSIEALSDSLLKLSTEQIQVNIISKAVGQISESDVLLASASDAIIIGFQVRPSGSARKLAEAEQIDIRLYSIIYDAINEIKAAMEGMLAPTFEEKIVANVEIRETFKISKVGTIAGCMVLDGKINRNSKIRIIRDGVVIYTGELASLKRFKDDVKEVSAGYECGLNINNFNNIEVGDIVEAYENVEVKRKL</sequence>
<dbReference type="Pfam" id="PF04760">
    <property type="entry name" value="IF2_N"/>
    <property type="match status" value="1"/>
</dbReference>
<reference evidence="15 17" key="1">
    <citation type="submission" date="2019-08" db="EMBL/GenBank/DDBJ databases">
        <title>Comparative genome analysis confer to the adaptation heavy metal polluted environment.</title>
        <authorList>
            <person name="Li Y."/>
        </authorList>
    </citation>
    <scope>NUCLEOTIDE SEQUENCE [LARGE SCALE GENOMIC DNA]</scope>
    <source>
        <strain evidence="15 17">P2</strain>
    </source>
</reference>
<dbReference type="CDD" id="cd03692">
    <property type="entry name" value="mtIF2_IVc"/>
    <property type="match status" value="1"/>
</dbReference>
<feature type="binding site" evidence="10">
    <location>
        <begin position="541"/>
        <end position="548"/>
    </location>
    <ligand>
        <name>GTP</name>
        <dbReference type="ChEBI" id="CHEBI:37565"/>
    </ligand>
</feature>
<dbReference type="RefSeq" id="WP_112655585.1">
    <property type="nucleotide sequence ID" value="NZ_CP043451.1"/>
</dbReference>
<feature type="compositionally biased region" description="Low complexity" evidence="13">
    <location>
        <begin position="166"/>
        <end position="179"/>
    </location>
</feature>
<dbReference type="GO" id="GO:0005525">
    <property type="term" value="F:GTP binding"/>
    <property type="evidence" value="ECO:0007669"/>
    <property type="project" value="UniProtKB-KW"/>
</dbReference>
<evidence type="ECO:0000313" key="17">
    <source>
        <dbReference type="Proteomes" id="UP000250557"/>
    </source>
</evidence>
<dbReference type="InterPro" id="IPR004161">
    <property type="entry name" value="EFTu-like_2"/>
</dbReference>
<dbReference type="InterPro" id="IPR053905">
    <property type="entry name" value="EF-G-like_DII"/>
</dbReference>
<feature type="compositionally biased region" description="Basic and acidic residues" evidence="13">
    <location>
        <begin position="392"/>
        <end position="402"/>
    </location>
</feature>
<dbReference type="Gene3D" id="3.40.50.300">
    <property type="entry name" value="P-loop containing nucleotide triphosphate hydrolases"/>
    <property type="match status" value="1"/>
</dbReference>
<dbReference type="InterPro" id="IPR027417">
    <property type="entry name" value="P-loop_NTPase"/>
</dbReference>
<feature type="binding site" evidence="10">
    <location>
        <begin position="643"/>
        <end position="646"/>
    </location>
    <ligand>
        <name>GTP</name>
        <dbReference type="ChEBI" id="CHEBI:37565"/>
    </ligand>
</feature>
<dbReference type="FunFam" id="2.40.30.10:FF:000054">
    <property type="entry name" value="Translation initiation factor IF-2"/>
    <property type="match status" value="1"/>
</dbReference>
<dbReference type="FunFam" id="2.40.30.10:FF:000008">
    <property type="entry name" value="Translation initiation factor IF-2"/>
    <property type="match status" value="1"/>
</dbReference>
<dbReference type="GO" id="GO:0003743">
    <property type="term" value="F:translation initiation factor activity"/>
    <property type="evidence" value="ECO:0007669"/>
    <property type="project" value="UniProtKB-UniRule"/>
</dbReference>
<comment type="function">
    <text evidence="9 10 11">One of the essential components for the initiation of protein synthesis. Protects formylmethionyl-tRNA from spontaneous hydrolysis and promotes its binding to the 30S ribosomal subunits. Also involved in the hydrolysis of GTP during the formation of the 70S ribosomal complex.</text>
</comment>
<dbReference type="InterPro" id="IPR000795">
    <property type="entry name" value="T_Tr_GTP-bd_dom"/>
</dbReference>
<evidence type="ECO:0000256" key="1">
    <source>
        <dbReference type="ARBA" id="ARBA00004496"/>
    </source>
</evidence>
<evidence type="ECO:0000259" key="14">
    <source>
        <dbReference type="PROSITE" id="PS51722"/>
    </source>
</evidence>
<comment type="caution">
    <text evidence="10">Lacks conserved residue(s) required for the propagation of feature annotation.</text>
</comment>
<comment type="similarity">
    <text evidence="2 10 11">Belongs to the TRAFAC class translation factor GTPase superfamily. Classic translation factor GTPase family. IF-2 subfamily.</text>
</comment>
<protein>
    <recommendedName>
        <fullName evidence="3 10">Translation initiation factor IF-2</fullName>
    </recommendedName>
</protein>
<dbReference type="InterPro" id="IPR015760">
    <property type="entry name" value="TIF_IF2"/>
</dbReference>
<dbReference type="Pfam" id="PF00009">
    <property type="entry name" value="GTP_EFTU"/>
    <property type="match status" value="1"/>
</dbReference>
<dbReference type="FunFam" id="3.40.50.300:FF:000019">
    <property type="entry name" value="Translation initiation factor IF-2"/>
    <property type="match status" value="1"/>
</dbReference>
<dbReference type="InterPro" id="IPR006847">
    <property type="entry name" value="IF2_N"/>
</dbReference>
<dbReference type="InterPro" id="IPR044145">
    <property type="entry name" value="IF2_II"/>
</dbReference>
<keyword evidence="5 10" id="KW-0396">Initiation factor</keyword>
<name>A0AAE6JLK7_9SPHI</name>
<evidence type="ECO:0000256" key="11">
    <source>
        <dbReference type="RuleBase" id="RU000644"/>
    </source>
</evidence>
<dbReference type="GO" id="GO:0005737">
    <property type="term" value="C:cytoplasm"/>
    <property type="evidence" value="ECO:0007669"/>
    <property type="project" value="UniProtKB-SubCell"/>
</dbReference>
<dbReference type="SUPFAM" id="SSF50447">
    <property type="entry name" value="Translation proteins"/>
    <property type="match status" value="2"/>
</dbReference>
<feature type="region of interest" description="Disordered" evidence="13">
    <location>
        <begin position="105"/>
        <end position="402"/>
    </location>
</feature>
<comment type="subcellular location">
    <subcellularLocation>
        <location evidence="1 10 12">Cytoplasm</location>
    </subcellularLocation>
</comment>
<dbReference type="Pfam" id="PF03144">
    <property type="entry name" value="GTP_EFTU_D2"/>
    <property type="match status" value="1"/>
</dbReference>
<dbReference type="Gene3D" id="3.40.50.10050">
    <property type="entry name" value="Translation initiation factor IF- 2, domain 3"/>
    <property type="match status" value="1"/>
</dbReference>
<feature type="compositionally biased region" description="Basic and acidic residues" evidence="13">
    <location>
        <begin position="156"/>
        <end position="165"/>
    </location>
</feature>
<dbReference type="SUPFAM" id="SSF52540">
    <property type="entry name" value="P-loop containing nucleoside triphosphate hydrolases"/>
    <property type="match status" value="1"/>
</dbReference>
<evidence type="ECO:0000256" key="2">
    <source>
        <dbReference type="ARBA" id="ARBA00007733"/>
    </source>
</evidence>
<evidence type="ECO:0000256" key="5">
    <source>
        <dbReference type="ARBA" id="ARBA00022540"/>
    </source>
</evidence>
<gene>
    <name evidence="10 15" type="primary">infB</name>
    <name evidence="15" type="ORF">DIU31_027080</name>
    <name evidence="16" type="ORF">J3L21_00335</name>
</gene>
<dbReference type="NCBIfam" id="TIGR00231">
    <property type="entry name" value="small_GTP"/>
    <property type="match status" value="1"/>
</dbReference>
<feature type="compositionally biased region" description="Low complexity" evidence="13">
    <location>
        <begin position="314"/>
        <end position="324"/>
    </location>
</feature>
<feature type="binding site" evidence="10">
    <location>
        <begin position="589"/>
        <end position="593"/>
    </location>
    <ligand>
        <name>GTP</name>
        <dbReference type="ChEBI" id="CHEBI:37565"/>
    </ligand>
</feature>
<dbReference type="PANTHER" id="PTHR43381:SF5">
    <property type="entry name" value="TR-TYPE G DOMAIN-CONTAINING PROTEIN"/>
    <property type="match status" value="1"/>
</dbReference>
<feature type="compositionally biased region" description="Gly residues" evidence="13">
    <location>
        <begin position="361"/>
        <end position="374"/>
    </location>
</feature>
<dbReference type="AlphaFoldDB" id="A0AAE6JLK7"/>
<feature type="compositionally biased region" description="Low complexity" evidence="13">
    <location>
        <begin position="211"/>
        <end position="220"/>
    </location>
</feature>
<dbReference type="Gene3D" id="2.40.30.10">
    <property type="entry name" value="Translation factors"/>
    <property type="match status" value="2"/>
</dbReference>
<evidence type="ECO:0000256" key="8">
    <source>
        <dbReference type="ARBA" id="ARBA00023134"/>
    </source>
</evidence>
<keyword evidence="18" id="KW-1185">Reference proteome</keyword>
<dbReference type="Proteomes" id="UP000250557">
    <property type="component" value="Chromosome"/>
</dbReference>
<reference evidence="16 18" key="2">
    <citation type="submission" date="2021-03" db="EMBL/GenBank/DDBJ databases">
        <title>Mucilaginibacter strains isolated from gold and copper mining confer multi heavy-metal resistance.</title>
        <authorList>
            <person name="Li Y."/>
        </authorList>
    </citation>
    <scope>NUCLEOTIDE SEQUENCE [LARGE SCALE GENOMIC DNA]</scope>
    <source>
        <strain evidence="16 18">P2-4</strain>
    </source>
</reference>
<evidence type="ECO:0000256" key="12">
    <source>
        <dbReference type="RuleBase" id="RU000645"/>
    </source>
</evidence>